<dbReference type="Pfam" id="PF08950">
    <property type="entry name" value="DUF1861"/>
    <property type="match status" value="1"/>
</dbReference>
<evidence type="ECO:0000313" key="1">
    <source>
        <dbReference type="EMBL" id="MDI9259766.1"/>
    </source>
</evidence>
<dbReference type="PANTHER" id="PTHR37036:SF2">
    <property type="entry name" value="DUF1861 FAMILY PROTEIN"/>
    <property type="match status" value="1"/>
</dbReference>
<dbReference type="EMBL" id="JASGCB010000007">
    <property type="protein sequence ID" value="MDI9259766.1"/>
    <property type="molecule type" value="Genomic_DNA"/>
</dbReference>
<dbReference type="InterPro" id="IPR015045">
    <property type="entry name" value="MPT-1-like_LmxM"/>
</dbReference>
<name>A0ABT6XXE2_ALISE</name>
<dbReference type="SUPFAM" id="SSF75005">
    <property type="entry name" value="Arabinanase/levansucrase/invertase"/>
    <property type="match status" value="1"/>
</dbReference>
<dbReference type="InterPro" id="IPR023296">
    <property type="entry name" value="Glyco_hydro_beta-prop_sf"/>
</dbReference>
<organism evidence="1 2">
    <name type="scientific">Alicyclobacillus sendaiensis PA2</name>
    <dbReference type="NCBI Taxonomy" id="3029425"/>
    <lineage>
        <taxon>Bacteria</taxon>
        <taxon>Bacillati</taxon>
        <taxon>Bacillota</taxon>
        <taxon>Bacilli</taxon>
        <taxon>Bacillales</taxon>
        <taxon>Alicyclobacillaceae</taxon>
        <taxon>Alicyclobacillus</taxon>
    </lineage>
</organism>
<dbReference type="RefSeq" id="WP_283203306.1">
    <property type="nucleotide sequence ID" value="NZ_JASGCB010000007.1"/>
</dbReference>
<sequence>MKSLASAKSCERLALEYRHTRVIYHAEKLRFLGVEGRDVYNVAAPFADEGRVVMAARVEPRHSELSEVIFFSDPGDGVWRPLEDVRTFRGLQDPFYTRIGSELVFGGVEVWTNPFHHDALEYRTVFYRGKHIRDLRLFAVGPQWMKDIRLVGLPDGKIGVFTRPNGKFYGGQAQIGWIVLSSLEDLSPESILKAELLPDRFRPGEWGGVNEAHLLDANTIGVVGHIAYRTADGKLHYKSMTFTLHLKEELVTPVRVIAERTDFLPGDSKRPELQDVVFSGGLVRYPDGTAHLYAGVSDAEAQRILMPDPFAAACPTVEELKA</sequence>
<proteinExistence type="predicted"/>
<accession>A0ABT6XXE2</accession>
<reference evidence="1 2" key="1">
    <citation type="submission" date="2023-04" db="EMBL/GenBank/DDBJ databases">
        <title>A. sendaiensis sub sp. chiapanensis a novel subspecie with specific adaptation in bacterial cell wall isolated from an active volcano.</title>
        <authorList>
            <person name="Alvarez Gutierrez P.E."/>
            <person name="Ortiz Cortes L.Y."/>
        </authorList>
    </citation>
    <scope>NUCLEOTIDE SEQUENCE [LARGE SCALE GENOMIC DNA]</scope>
    <source>
        <strain evidence="1 2">PA2</strain>
    </source>
</reference>
<gene>
    <name evidence="1" type="ORF">QID03_06150</name>
</gene>
<dbReference type="PANTHER" id="PTHR37036">
    <property type="match status" value="1"/>
</dbReference>
<comment type="caution">
    <text evidence="1">The sequence shown here is derived from an EMBL/GenBank/DDBJ whole genome shotgun (WGS) entry which is preliminary data.</text>
</comment>
<evidence type="ECO:0000313" key="2">
    <source>
        <dbReference type="Proteomes" id="UP001529245"/>
    </source>
</evidence>
<dbReference type="Gene3D" id="2.115.10.20">
    <property type="entry name" value="Glycosyl hydrolase domain, family 43"/>
    <property type="match status" value="1"/>
</dbReference>
<keyword evidence="2" id="KW-1185">Reference proteome</keyword>
<protein>
    <submittedName>
        <fullName evidence="1">DUF1861 family protein</fullName>
    </submittedName>
</protein>
<dbReference type="Proteomes" id="UP001529245">
    <property type="component" value="Unassembled WGS sequence"/>
</dbReference>